<dbReference type="EMBL" id="JACJSG010000012">
    <property type="protein sequence ID" value="MBD2501075.1"/>
    <property type="molecule type" value="Genomic_DNA"/>
</dbReference>
<feature type="chain" id="PRO_5046307670" evidence="1">
    <location>
        <begin position="32"/>
        <end position="249"/>
    </location>
</feature>
<evidence type="ECO:0000313" key="2">
    <source>
        <dbReference type="EMBL" id="MBD2501075.1"/>
    </source>
</evidence>
<protein>
    <submittedName>
        <fullName evidence="2">Uncharacterized protein</fullName>
    </submittedName>
</protein>
<accession>A0ABR8D1S6</accession>
<gene>
    <name evidence="2" type="ORF">H6G83_10740</name>
</gene>
<dbReference type="Proteomes" id="UP000661112">
    <property type="component" value="Unassembled WGS sequence"/>
</dbReference>
<organism evidence="2 3">
    <name type="scientific">Anabaena azotica FACHB-119</name>
    <dbReference type="NCBI Taxonomy" id="947527"/>
    <lineage>
        <taxon>Bacteria</taxon>
        <taxon>Bacillati</taxon>
        <taxon>Cyanobacteriota</taxon>
        <taxon>Cyanophyceae</taxon>
        <taxon>Nostocales</taxon>
        <taxon>Nostocaceae</taxon>
        <taxon>Anabaena</taxon>
        <taxon>Anabaena azotica</taxon>
    </lineage>
</organism>
<dbReference type="RefSeq" id="WP_190471136.1">
    <property type="nucleotide sequence ID" value="NZ_JACJSG010000012.1"/>
</dbReference>
<keyword evidence="3" id="KW-1185">Reference proteome</keyword>
<feature type="signal peptide" evidence="1">
    <location>
        <begin position="1"/>
        <end position="31"/>
    </location>
</feature>
<comment type="caution">
    <text evidence="2">The sequence shown here is derived from an EMBL/GenBank/DDBJ whole genome shotgun (WGS) entry which is preliminary data.</text>
</comment>
<proteinExistence type="predicted"/>
<name>A0ABR8D1S6_9NOST</name>
<reference evidence="2 3" key="1">
    <citation type="journal article" date="2020" name="ISME J.">
        <title>Comparative genomics reveals insights into cyanobacterial evolution and habitat adaptation.</title>
        <authorList>
            <person name="Chen M.Y."/>
            <person name="Teng W.K."/>
            <person name="Zhao L."/>
            <person name="Hu C.X."/>
            <person name="Zhou Y.K."/>
            <person name="Han B.P."/>
            <person name="Song L.R."/>
            <person name="Shu W.S."/>
        </authorList>
    </citation>
    <scope>NUCLEOTIDE SEQUENCE [LARGE SCALE GENOMIC DNA]</scope>
    <source>
        <strain evidence="2 3">FACHB-119</strain>
    </source>
</reference>
<evidence type="ECO:0000256" key="1">
    <source>
        <dbReference type="SAM" id="SignalP"/>
    </source>
</evidence>
<sequence length="249" mass="26585">MIKSRQLPKHLACLSLAAVFASNLAMSSATAQVTTQSSFGSSVTFTCNDSEATIRAKNGPRVVRGTTSIYIGYQQVSSINKDPRIIRFDNGVRTWCRSDYETTNDDGTGYGLLWDGGNVLYGVFTSTGTQTGNDFRRYSNGRWMPTYGSGGGAKVAIIARIDPTNGNVSYATFLSGRKTSDGTSNSLSVLGLSWNSTNTTLTVLADSWAFPRRPNKTSMSCTGSSPFKYVAVFTGDLITMSGAAAIGCN</sequence>
<evidence type="ECO:0000313" key="3">
    <source>
        <dbReference type="Proteomes" id="UP000661112"/>
    </source>
</evidence>
<keyword evidence="1" id="KW-0732">Signal</keyword>